<organism evidence="1 2">
    <name type="scientific">Portunus trituberculatus</name>
    <name type="common">Swimming crab</name>
    <name type="synonym">Neptunus trituberculatus</name>
    <dbReference type="NCBI Taxonomy" id="210409"/>
    <lineage>
        <taxon>Eukaryota</taxon>
        <taxon>Metazoa</taxon>
        <taxon>Ecdysozoa</taxon>
        <taxon>Arthropoda</taxon>
        <taxon>Crustacea</taxon>
        <taxon>Multicrustacea</taxon>
        <taxon>Malacostraca</taxon>
        <taxon>Eumalacostraca</taxon>
        <taxon>Eucarida</taxon>
        <taxon>Decapoda</taxon>
        <taxon>Pleocyemata</taxon>
        <taxon>Brachyura</taxon>
        <taxon>Eubrachyura</taxon>
        <taxon>Portunoidea</taxon>
        <taxon>Portunidae</taxon>
        <taxon>Portuninae</taxon>
        <taxon>Portunus</taxon>
    </lineage>
</organism>
<reference evidence="1 2" key="1">
    <citation type="submission" date="2019-05" db="EMBL/GenBank/DDBJ databases">
        <title>Another draft genome of Portunus trituberculatus and its Hox gene families provides insights of decapod evolution.</title>
        <authorList>
            <person name="Jeong J.-H."/>
            <person name="Song I."/>
            <person name="Kim S."/>
            <person name="Choi T."/>
            <person name="Kim D."/>
            <person name="Ryu S."/>
            <person name="Kim W."/>
        </authorList>
    </citation>
    <scope>NUCLEOTIDE SEQUENCE [LARGE SCALE GENOMIC DNA]</scope>
    <source>
        <tissue evidence="1">Muscle</tissue>
    </source>
</reference>
<protein>
    <submittedName>
        <fullName evidence="1">Uncharacterized protein</fullName>
    </submittedName>
</protein>
<name>A0A5B7D661_PORTR</name>
<gene>
    <name evidence="1" type="ORF">E2C01_009586</name>
</gene>
<keyword evidence="2" id="KW-1185">Reference proteome</keyword>
<sequence length="110" mass="12206">MTEQICPCHQPTNGQDKCPAASCHNHNNICELPAILNQSPPAIAQHSRTQLGRAVWVSDAGPQHPALMLFMFFHCYHLLPAVLDHQQYWVLKLQKQLAQTGVGEVLLAST</sequence>
<accession>A0A5B7D661</accession>
<dbReference type="EMBL" id="VSRR010000533">
    <property type="protein sequence ID" value="MPC16751.1"/>
    <property type="molecule type" value="Genomic_DNA"/>
</dbReference>
<evidence type="ECO:0000313" key="1">
    <source>
        <dbReference type="EMBL" id="MPC16751.1"/>
    </source>
</evidence>
<proteinExistence type="predicted"/>
<comment type="caution">
    <text evidence="1">The sequence shown here is derived from an EMBL/GenBank/DDBJ whole genome shotgun (WGS) entry which is preliminary data.</text>
</comment>
<evidence type="ECO:0000313" key="2">
    <source>
        <dbReference type="Proteomes" id="UP000324222"/>
    </source>
</evidence>
<dbReference type="AlphaFoldDB" id="A0A5B7D661"/>
<dbReference type="Proteomes" id="UP000324222">
    <property type="component" value="Unassembled WGS sequence"/>
</dbReference>